<dbReference type="Gene3D" id="3.30.420.40">
    <property type="match status" value="2"/>
</dbReference>
<keyword evidence="5" id="KW-1185">Reference proteome</keyword>
<reference evidence="4 5" key="1">
    <citation type="submission" date="2016-10" db="EMBL/GenBank/DDBJ databases">
        <authorList>
            <person name="de Groot N.N."/>
        </authorList>
    </citation>
    <scope>NUCLEOTIDE SEQUENCE [LARGE SCALE GENOMIC DNA]</scope>
    <source>
        <strain evidence="4 5">DSM 29619</strain>
    </source>
</reference>
<keyword evidence="2" id="KW-0547">Nucleotide-binding</keyword>
<protein>
    <submittedName>
        <fullName evidence="4">Hypothetical chaperone protein</fullName>
    </submittedName>
</protein>
<evidence type="ECO:0000256" key="1">
    <source>
        <dbReference type="ARBA" id="ARBA00007381"/>
    </source>
</evidence>
<comment type="similarity">
    <text evidence="1">Belongs to the heat shock protein 70 family.</text>
</comment>
<dbReference type="GO" id="GO:0140662">
    <property type="term" value="F:ATP-dependent protein folding chaperone"/>
    <property type="evidence" value="ECO:0007669"/>
    <property type="project" value="InterPro"/>
</dbReference>
<dbReference type="GO" id="GO:0005524">
    <property type="term" value="F:ATP binding"/>
    <property type="evidence" value="ECO:0007669"/>
    <property type="project" value="UniProtKB-KW"/>
</dbReference>
<dbReference type="Proteomes" id="UP000231644">
    <property type="component" value="Unassembled WGS sequence"/>
</dbReference>
<evidence type="ECO:0000313" key="5">
    <source>
        <dbReference type="Proteomes" id="UP000231644"/>
    </source>
</evidence>
<proteinExistence type="inferred from homology"/>
<dbReference type="OrthoDB" id="9807934at2"/>
<gene>
    <name evidence="4" type="ORF">SAMN05421762_0699</name>
</gene>
<keyword evidence="3" id="KW-0067">ATP-binding</keyword>
<dbReference type="EMBL" id="FOLX01000001">
    <property type="protein sequence ID" value="SFC36690.1"/>
    <property type="molecule type" value="Genomic_DNA"/>
</dbReference>
<evidence type="ECO:0000256" key="3">
    <source>
        <dbReference type="ARBA" id="ARBA00022840"/>
    </source>
</evidence>
<dbReference type="STRING" id="517719.SAMN05421762_0699"/>
<dbReference type="PANTHER" id="PTHR42749">
    <property type="entry name" value="CELL SHAPE-DETERMINING PROTEIN MREB"/>
    <property type="match status" value="1"/>
</dbReference>
<dbReference type="AlphaFoldDB" id="A0A1I1ITY5"/>
<dbReference type="InterPro" id="IPR013126">
    <property type="entry name" value="Hsp_70_fam"/>
</dbReference>
<evidence type="ECO:0000256" key="2">
    <source>
        <dbReference type="ARBA" id="ARBA00022741"/>
    </source>
</evidence>
<name>A0A1I1ITY5_9RHOB</name>
<dbReference type="PANTHER" id="PTHR42749:SF1">
    <property type="entry name" value="CELL SHAPE-DETERMINING PROTEIN MREB"/>
    <property type="match status" value="1"/>
</dbReference>
<evidence type="ECO:0000313" key="4">
    <source>
        <dbReference type="EMBL" id="SFC36690.1"/>
    </source>
</evidence>
<dbReference type="SUPFAM" id="SSF53067">
    <property type="entry name" value="Actin-like ATPase domain"/>
    <property type="match status" value="2"/>
</dbReference>
<dbReference type="PROSITE" id="PS00329">
    <property type="entry name" value="HSP70_2"/>
    <property type="match status" value="1"/>
</dbReference>
<dbReference type="RefSeq" id="WP_093451291.1">
    <property type="nucleotide sequence ID" value="NZ_FNZG01000002.1"/>
</dbReference>
<organism evidence="4 5">
    <name type="scientific">Pseudooceanicola nitratireducens</name>
    <dbReference type="NCBI Taxonomy" id="517719"/>
    <lineage>
        <taxon>Bacteria</taxon>
        <taxon>Pseudomonadati</taxon>
        <taxon>Pseudomonadota</taxon>
        <taxon>Alphaproteobacteria</taxon>
        <taxon>Rhodobacterales</taxon>
        <taxon>Paracoccaceae</taxon>
        <taxon>Pseudooceanicola</taxon>
    </lineage>
</organism>
<accession>A0A1I1ITY5</accession>
<sequence>MAAVLAVDFGTSNTAAAVLEDGRVRRLEIEAGGETLPTAVFFPVEGGMRIGEAAARALIDGEEGRYMRALKSVLGTALIHESRLIGGRRRTLKDVVTEFLVALKARAEAQCGVVFDAVLSGRPVRFHEDAERDARAEADLRACYQSAGFREVRFLYEPEAAALASSGEEGEVGLIVDIGGGTSDFTVFRREQGVQVVASHGIRLGGTDFDRTLSLAFAMPELGRGGELRREMGEGRLPVPQAIYGDLASWATIPFLYTRETERMVEDLVRFAVDRVRMERLYRVIRDHLGHDLAFAVEAGKIAANGGAAGAGIDLGVVERGLWVRMAQGMANAALADHGAALRAAIYEVLMQAGVAPAEVGRVVLVGGSSLMEMVVEQARAVCPGAQVSRSEAFTGVVDGLALATGDT</sequence>
<dbReference type="Pfam" id="PF00012">
    <property type="entry name" value="HSP70"/>
    <property type="match status" value="1"/>
</dbReference>
<dbReference type="InterPro" id="IPR043129">
    <property type="entry name" value="ATPase_NBD"/>
</dbReference>
<dbReference type="InterPro" id="IPR018181">
    <property type="entry name" value="Heat_shock_70_CS"/>
</dbReference>